<dbReference type="InterPro" id="IPR000572">
    <property type="entry name" value="OxRdtase_Mopterin-bd_dom"/>
</dbReference>
<evidence type="ECO:0000259" key="6">
    <source>
        <dbReference type="Pfam" id="PF00174"/>
    </source>
</evidence>
<keyword evidence="3" id="KW-0479">Metal-binding</keyword>
<dbReference type="PRINTS" id="PR00407">
    <property type="entry name" value="EUMOPTERIN"/>
</dbReference>
<dbReference type="PANTHER" id="PTHR19372:SF7">
    <property type="entry name" value="SULFITE OXIDASE, MITOCHONDRIAL"/>
    <property type="match status" value="1"/>
</dbReference>
<dbReference type="PANTHER" id="PTHR19372">
    <property type="entry name" value="SULFITE REDUCTASE"/>
    <property type="match status" value="1"/>
</dbReference>
<organism evidence="8 9">
    <name type="scientific">Nitrolancea hollandica Lb</name>
    <dbReference type="NCBI Taxonomy" id="1129897"/>
    <lineage>
        <taxon>Bacteria</taxon>
        <taxon>Pseudomonadati</taxon>
        <taxon>Thermomicrobiota</taxon>
        <taxon>Thermomicrobia</taxon>
        <taxon>Sphaerobacterales</taxon>
        <taxon>Sphaerobacterineae</taxon>
        <taxon>Sphaerobacteraceae</taxon>
        <taxon>Nitrolancea</taxon>
    </lineage>
</organism>
<evidence type="ECO:0000256" key="3">
    <source>
        <dbReference type="ARBA" id="ARBA00022723"/>
    </source>
</evidence>
<dbReference type="SUPFAM" id="SSF56524">
    <property type="entry name" value="Oxidoreductase molybdopterin-binding domain"/>
    <property type="match status" value="1"/>
</dbReference>
<dbReference type="EMBL" id="CAGS01000075">
    <property type="protein sequence ID" value="CCF82912.1"/>
    <property type="molecule type" value="Genomic_DNA"/>
</dbReference>
<evidence type="ECO:0000313" key="9">
    <source>
        <dbReference type="Proteomes" id="UP000004221"/>
    </source>
</evidence>
<keyword evidence="2" id="KW-0500">Molybdenum</keyword>
<dbReference type="AlphaFoldDB" id="I4EE00"/>
<reference evidence="8 9" key="1">
    <citation type="journal article" date="2012" name="ISME J.">
        <title>Nitrification expanded: discovery, physiology and genomics of a nitrite-oxidizing bacterium from the phylum Chloroflexi.</title>
        <authorList>
            <person name="Sorokin D.Y."/>
            <person name="Lucker S."/>
            <person name="Vejmelkova D."/>
            <person name="Kostrikina N.A."/>
            <person name="Kleerebezem R."/>
            <person name="Rijpstra W.I."/>
            <person name="Damste J.S."/>
            <person name="Le Paslier D."/>
            <person name="Muyzer G."/>
            <person name="Wagner M."/>
            <person name="van Loosdrecht M.C."/>
            <person name="Daims H."/>
        </authorList>
    </citation>
    <scope>NUCLEOTIDE SEQUENCE [LARGE SCALE GENOMIC DNA]</scope>
    <source>
        <strain evidence="9">none</strain>
    </source>
</reference>
<keyword evidence="9" id="KW-1185">Reference proteome</keyword>
<gene>
    <name evidence="8" type="ORF">NITHO_1660005</name>
</gene>
<dbReference type="SUPFAM" id="SSF81296">
    <property type="entry name" value="E set domains"/>
    <property type="match status" value="1"/>
</dbReference>
<evidence type="ECO:0000313" key="8">
    <source>
        <dbReference type="EMBL" id="CCF82912.1"/>
    </source>
</evidence>
<keyword evidence="4" id="KW-0560">Oxidoreductase</keyword>
<accession>I4EE00</accession>
<dbReference type="RefSeq" id="WP_008475459.1">
    <property type="nucleotide sequence ID" value="NZ_CAGS01000075.1"/>
</dbReference>
<dbReference type="Pfam" id="PF03404">
    <property type="entry name" value="Mo-co_dimer"/>
    <property type="match status" value="1"/>
</dbReference>
<feature type="region of interest" description="Disordered" evidence="5">
    <location>
        <begin position="1"/>
        <end position="21"/>
    </location>
</feature>
<feature type="domain" description="Moybdenum cofactor oxidoreductase dimerisation" evidence="7">
    <location>
        <begin position="298"/>
        <end position="413"/>
    </location>
</feature>
<evidence type="ECO:0000259" key="7">
    <source>
        <dbReference type="Pfam" id="PF03404"/>
    </source>
</evidence>
<protein>
    <submittedName>
        <fullName evidence="8">Oxidoreductase, molybdopterin binding</fullName>
    </submittedName>
</protein>
<dbReference type="Gene3D" id="3.90.420.10">
    <property type="entry name" value="Oxidoreductase, molybdopterin-binding domain"/>
    <property type="match status" value="1"/>
</dbReference>
<dbReference type="InterPro" id="IPR036374">
    <property type="entry name" value="OxRdtase_Mopterin-bd_sf"/>
</dbReference>
<dbReference type="Gene3D" id="2.60.40.650">
    <property type="match status" value="1"/>
</dbReference>
<dbReference type="GO" id="GO:0020037">
    <property type="term" value="F:heme binding"/>
    <property type="evidence" value="ECO:0007669"/>
    <property type="project" value="TreeGrafter"/>
</dbReference>
<feature type="region of interest" description="Disordered" evidence="5">
    <location>
        <begin position="53"/>
        <end position="82"/>
    </location>
</feature>
<dbReference type="Pfam" id="PF00174">
    <property type="entry name" value="Oxidored_molyb"/>
    <property type="match status" value="1"/>
</dbReference>
<comment type="cofactor">
    <cofactor evidence="1">
        <name>Mo-molybdopterin</name>
        <dbReference type="ChEBI" id="CHEBI:71302"/>
    </cofactor>
</comment>
<dbReference type="Proteomes" id="UP000004221">
    <property type="component" value="Unassembled WGS sequence"/>
</dbReference>
<dbReference type="InterPro" id="IPR005066">
    <property type="entry name" value="MoCF_OxRdtse_dimer"/>
</dbReference>
<evidence type="ECO:0000256" key="2">
    <source>
        <dbReference type="ARBA" id="ARBA00022505"/>
    </source>
</evidence>
<dbReference type="InterPro" id="IPR006311">
    <property type="entry name" value="TAT_signal"/>
</dbReference>
<sequence length="416" mass="43934">MEDDHPDGPPEDEPVVDQRLPRVSRRRVLLGLAAGAVSIAAGDLAARAPDALAAGATPGASPSPAASPVPPSDLSSPPSVPLQRQVLKAENPKLLQAPVNDLQGIITPNSVHFVRNHFDTPIVDAAQWKLEIAGTVKNPISLTLDALKAMPSKVLTSFIECSGNGRAFFSPKATGAAWTNGGISVAEWTGAPLAAVLEKAGLSENTVDIVAEGGDSGRVFRAIPKAKALDPDTILAYGQNGEALSHDNGYPVRLVVPGWGGINSIKWIAKITAVDQPFEGFYNNRYYVYETPGLPKTPVQALGVKSFIARPAKDSLVPASSPAVISGFAWSGLGEIAKVEVSTDGGQSWHDAELLQPVLRWAWVRWQYTWNTPAPGNATLQSRATDKAGNVQPASVAWNRYGYGNNAIQAVSVRIG</sequence>
<feature type="compositionally biased region" description="Acidic residues" evidence="5">
    <location>
        <begin position="1"/>
        <end position="15"/>
    </location>
</feature>
<evidence type="ECO:0000256" key="4">
    <source>
        <dbReference type="ARBA" id="ARBA00023002"/>
    </source>
</evidence>
<dbReference type="InterPro" id="IPR008335">
    <property type="entry name" value="Mopterin_OxRdtase_euk"/>
</dbReference>
<dbReference type="GO" id="GO:0008482">
    <property type="term" value="F:sulfite oxidase activity"/>
    <property type="evidence" value="ECO:0007669"/>
    <property type="project" value="TreeGrafter"/>
</dbReference>
<proteinExistence type="predicted"/>
<dbReference type="GO" id="GO:0043546">
    <property type="term" value="F:molybdopterin cofactor binding"/>
    <property type="evidence" value="ECO:0007669"/>
    <property type="project" value="TreeGrafter"/>
</dbReference>
<dbReference type="OrthoDB" id="9778777at2"/>
<dbReference type="InterPro" id="IPR014756">
    <property type="entry name" value="Ig_E-set"/>
</dbReference>
<feature type="compositionally biased region" description="Low complexity" evidence="5">
    <location>
        <begin position="53"/>
        <end position="64"/>
    </location>
</feature>
<comment type="caution">
    <text evidence="8">The sequence shown here is derived from an EMBL/GenBank/DDBJ whole genome shotgun (WGS) entry which is preliminary data.</text>
</comment>
<feature type="domain" description="Oxidoreductase molybdopterin-binding" evidence="6">
    <location>
        <begin position="117"/>
        <end position="282"/>
    </location>
</feature>
<dbReference type="GO" id="GO:0006790">
    <property type="term" value="P:sulfur compound metabolic process"/>
    <property type="evidence" value="ECO:0007669"/>
    <property type="project" value="TreeGrafter"/>
</dbReference>
<dbReference type="GO" id="GO:0030151">
    <property type="term" value="F:molybdenum ion binding"/>
    <property type="evidence" value="ECO:0007669"/>
    <property type="project" value="InterPro"/>
</dbReference>
<name>I4EE00_9BACT</name>
<dbReference type="CDD" id="cd02110">
    <property type="entry name" value="SO_family_Moco_dimer"/>
    <property type="match status" value="1"/>
</dbReference>
<dbReference type="PROSITE" id="PS51318">
    <property type="entry name" value="TAT"/>
    <property type="match status" value="1"/>
</dbReference>
<evidence type="ECO:0000256" key="1">
    <source>
        <dbReference type="ARBA" id="ARBA00001924"/>
    </source>
</evidence>
<evidence type="ECO:0000256" key="5">
    <source>
        <dbReference type="SAM" id="MobiDB-lite"/>
    </source>
</evidence>